<evidence type="ECO:0000256" key="2">
    <source>
        <dbReference type="SAM" id="SignalP"/>
    </source>
</evidence>
<reference evidence="5" key="1">
    <citation type="submission" date="2017-02" db="UniProtKB">
        <authorList>
            <consortium name="WormBaseParasite"/>
        </authorList>
    </citation>
    <scope>IDENTIFICATION</scope>
</reference>
<organism evidence="4 5">
    <name type="scientific">Strongyloides papillosus</name>
    <name type="common">Intestinal threadworm</name>
    <dbReference type="NCBI Taxonomy" id="174720"/>
    <lineage>
        <taxon>Eukaryota</taxon>
        <taxon>Metazoa</taxon>
        <taxon>Ecdysozoa</taxon>
        <taxon>Nematoda</taxon>
        <taxon>Chromadorea</taxon>
        <taxon>Rhabditida</taxon>
        <taxon>Tylenchina</taxon>
        <taxon>Panagrolaimomorpha</taxon>
        <taxon>Strongyloidoidea</taxon>
        <taxon>Strongyloididae</taxon>
        <taxon>Strongyloides</taxon>
    </lineage>
</organism>
<evidence type="ECO:0000313" key="5">
    <source>
        <dbReference type="WBParaSite" id="SPAL_0000751300.1"/>
    </source>
</evidence>
<keyword evidence="1" id="KW-1015">Disulfide bond</keyword>
<keyword evidence="4" id="KW-1185">Reference proteome</keyword>
<evidence type="ECO:0000259" key="3">
    <source>
        <dbReference type="PROSITE" id="PS50015"/>
    </source>
</evidence>
<dbReference type="SMART" id="SM00741">
    <property type="entry name" value="SapB"/>
    <property type="match status" value="1"/>
</dbReference>
<protein>
    <submittedName>
        <fullName evidence="5">Saposin B-type domain-containing protein</fullName>
    </submittedName>
</protein>
<keyword evidence="2" id="KW-0732">Signal</keyword>
<dbReference type="STRING" id="174720.A0A0N5BNN6"/>
<dbReference type="SUPFAM" id="SSF47862">
    <property type="entry name" value="Saposin"/>
    <property type="match status" value="1"/>
</dbReference>
<dbReference type="Gene3D" id="1.10.225.10">
    <property type="entry name" value="Saposin-like"/>
    <property type="match status" value="1"/>
</dbReference>
<accession>A0A0N5BNN6</accession>
<name>A0A0N5BNN6_STREA</name>
<sequence length="106" mass="11635">MKLNFIIIFSFTFLTISQTILADSDVLSCAACILGVGSIINSIKSSPKTMTELGSEMSESCDSLPSKQNRAGCREIFNNHMNELFDSFVAQPEVSPDALCKQIQYC</sequence>
<dbReference type="InterPro" id="IPR011001">
    <property type="entry name" value="Saposin-like"/>
</dbReference>
<dbReference type="AlphaFoldDB" id="A0A0N5BNN6"/>
<feature type="chain" id="PRO_5005894876" evidence="2">
    <location>
        <begin position="23"/>
        <end position="106"/>
    </location>
</feature>
<dbReference type="PROSITE" id="PS50015">
    <property type="entry name" value="SAP_B"/>
    <property type="match status" value="1"/>
</dbReference>
<proteinExistence type="predicted"/>
<feature type="domain" description="Saposin B-type" evidence="3">
    <location>
        <begin position="25"/>
        <end position="106"/>
    </location>
</feature>
<evidence type="ECO:0000313" key="4">
    <source>
        <dbReference type="Proteomes" id="UP000046392"/>
    </source>
</evidence>
<dbReference type="WBParaSite" id="SPAL_0000751300.1">
    <property type="protein sequence ID" value="SPAL_0000751300.1"/>
    <property type="gene ID" value="SPAL_0000751300"/>
</dbReference>
<evidence type="ECO:0000256" key="1">
    <source>
        <dbReference type="ARBA" id="ARBA00023157"/>
    </source>
</evidence>
<dbReference type="Proteomes" id="UP000046392">
    <property type="component" value="Unplaced"/>
</dbReference>
<dbReference type="InterPro" id="IPR008139">
    <property type="entry name" value="SaposinB_dom"/>
</dbReference>
<feature type="signal peptide" evidence="2">
    <location>
        <begin position="1"/>
        <end position="22"/>
    </location>
</feature>